<dbReference type="EMBL" id="MU863955">
    <property type="protein sequence ID" value="KAK4197855.1"/>
    <property type="molecule type" value="Genomic_DNA"/>
</dbReference>
<dbReference type="AlphaFoldDB" id="A0AAN6XEB5"/>
<dbReference type="Proteomes" id="UP001303160">
    <property type="component" value="Unassembled WGS sequence"/>
</dbReference>
<reference evidence="2" key="2">
    <citation type="submission" date="2023-05" db="EMBL/GenBank/DDBJ databases">
        <authorList>
            <consortium name="Lawrence Berkeley National Laboratory"/>
            <person name="Steindorff A."/>
            <person name="Hensen N."/>
            <person name="Bonometti L."/>
            <person name="Westerberg I."/>
            <person name="Brannstrom I.O."/>
            <person name="Guillou S."/>
            <person name="Cros-Aarteil S."/>
            <person name="Calhoun S."/>
            <person name="Haridas S."/>
            <person name="Kuo A."/>
            <person name="Mondo S."/>
            <person name="Pangilinan J."/>
            <person name="Riley R."/>
            <person name="Labutti K."/>
            <person name="Andreopoulos B."/>
            <person name="Lipzen A."/>
            <person name="Chen C."/>
            <person name="Yanf M."/>
            <person name="Daum C."/>
            <person name="Ng V."/>
            <person name="Clum A."/>
            <person name="Ohm R."/>
            <person name="Martin F."/>
            <person name="Silar P."/>
            <person name="Natvig D."/>
            <person name="Lalanne C."/>
            <person name="Gautier V."/>
            <person name="Ament-Velasquez S.L."/>
            <person name="Kruys A."/>
            <person name="Hutchinson M.I."/>
            <person name="Powell A.J."/>
            <person name="Barry K."/>
            <person name="Miller A.N."/>
            <person name="Grigoriev I.V."/>
            <person name="Debuchy R."/>
            <person name="Gladieux P."/>
            <person name="Thoren M.H."/>
            <person name="Johannesson H."/>
        </authorList>
    </citation>
    <scope>NUCLEOTIDE SEQUENCE</scope>
    <source>
        <strain evidence="2">CBS 315.58</strain>
    </source>
</reference>
<evidence type="ECO:0000256" key="1">
    <source>
        <dbReference type="SAM" id="SignalP"/>
    </source>
</evidence>
<organism evidence="2 3">
    <name type="scientific">Triangularia verruculosa</name>
    <dbReference type="NCBI Taxonomy" id="2587418"/>
    <lineage>
        <taxon>Eukaryota</taxon>
        <taxon>Fungi</taxon>
        <taxon>Dikarya</taxon>
        <taxon>Ascomycota</taxon>
        <taxon>Pezizomycotina</taxon>
        <taxon>Sordariomycetes</taxon>
        <taxon>Sordariomycetidae</taxon>
        <taxon>Sordariales</taxon>
        <taxon>Podosporaceae</taxon>
        <taxon>Triangularia</taxon>
    </lineage>
</organism>
<evidence type="ECO:0000313" key="3">
    <source>
        <dbReference type="Proteomes" id="UP001303160"/>
    </source>
</evidence>
<gene>
    <name evidence="2" type="ORF">QBC40DRAFT_284729</name>
</gene>
<accession>A0AAN6XEB5</accession>
<reference evidence="2" key="1">
    <citation type="journal article" date="2023" name="Mol. Phylogenet. Evol.">
        <title>Genome-scale phylogeny and comparative genomics of the fungal order Sordariales.</title>
        <authorList>
            <person name="Hensen N."/>
            <person name="Bonometti L."/>
            <person name="Westerberg I."/>
            <person name="Brannstrom I.O."/>
            <person name="Guillou S."/>
            <person name="Cros-Aarteil S."/>
            <person name="Calhoun S."/>
            <person name="Haridas S."/>
            <person name="Kuo A."/>
            <person name="Mondo S."/>
            <person name="Pangilinan J."/>
            <person name="Riley R."/>
            <person name="LaButti K."/>
            <person name="Andreopoulos B."/>
            <person name="Lipzen A."/>
            <person name="Chen C."/>
            <person name="Yan M."/>
            <person name="Daum C."/>
            <person name="Ng V."/>
            <person name="Clum A."/>
            <person name="Steindorff A."/>
            <person name="Ohm R.A."/>
            <person name="Martin F."/>
            <person name="Silar P."/>
            <person name="Natvig D.O."/>
            <person name="Lalanne C."/>
            <person name="Gautier V."/>
            <person name="Ament-Velasquez S.L."/>
            <person name="Kruys A."/>
            <person name="Hutchinson M.I."/>
            <person name="Powell A.J."/>
            <person name="Barry K."/>
            <person name="Miller A.N."/>
            <person name="Grigoriev I.V."/>
            <person name="Debuchy R."/>
            <person name="Gladieux P."/>
            <person name="Hiltunen Thoren M."/>
            <person name="Johannesson H."/>
        </authorList>
    </citation>
    <scope>NUCLEOTIDE SEQUENCE</scope>
    <source>
        <strain evidence="2">CBS 315.58</strain>
    </source>
</reference>
<keyword evidence="3" id="KW-1185">Reference proteome</keyword>
<feature type="chain" id="PRO_5042860179" evidence="1">
    <location>
        <begin position="19"/>
        <end position="83"/>
    </location>
</feature>
<keyword evidence="1" id="KW-0732">Signal</keyword>
<proteinExistence type="predicted"/>
<sequence>MKFITLATTLALAAVGLALPTDPNSVVTPEEKLGHLDCPIADLNVAKECEAYGFYCEEDGTVQAAELGFEQSPCFEWCKCVRL</sequence>
<name>A0AAN6XEB5_9PEZI</name>
<feature type="signal peptide" evidence="1">
    <location>
        <begin position="1"/>
        <end position="18"/>
    </location>
</feature>
<comment type="caution">
    <text evidence="2">The sequence shown here is derived from an EMBL/GenBank/DDBJ whole genome shotgun (WGS) entry which is preliminary data.</text>
</comment>
<evidence type="ECO:0000313" key="2">
    <source>
        <dbReference type="EMBL" id="KAK4197855.1"/>
    </source>
</evidence>
<protein>
    <submittedName>
        <fullName evidence="2">Uncharacterized protein</fullName>
    </submittedName>
</protein>